<feature type="binding site" evidence="4 6">
    <location>
        <position position="141"/>
    </location>
    <ligand>
        <name>substrate</name>
    </ligand>
</feature>
<evidence type="ECO:0000256" key="1">
    <source>
        <dbReference type="ARBA" id="ARBA00001933"/>
    </source>
</evidence>
<feature type="binding site" evidence="4 6">
    <location>
        <position position="318"/>
    </location>
    <ligand>
        <name>substrate</name>
    </ligand>
</feature>
<evidence type="ECO:0000313" key="8">
    <source>
        <dbReference type="EMBL" id="OGD78086.1"/>
    </source>
</evidence>
<dbReference type="InterPro" id="IPR001608">
    <property type="entry name" value="Ala_racemase_N"/>
</dbReference>
<evidence type="ECO:0000256" key="3">
    <source>
        <dbReference type="ARBA" id="ARBA00023235"/>
    </source>
</evidence>
<feature type="active site" description="Proton acceptor; specific for L-alanine" evidence="4">
    <location>
        <position position="270"/>
    </location>
</feature>
<comment type="caution">
    <text evidence="8">The sequence shown here is derived from an EMBL/GenBank/DDBJ whole genome shotgun (WGS) entry which is preliminary data.</text>
</comment>
<dbReference type="GO" id="GO:0005829">
    <property type="term" value="C:cytosol"/>
    <property type="evidence" value="ECO:0007669"/>
    <property type="project" value="TreeGrafter"/>
</dbReference>
<dbReference type="PROSITE" id="PS00395">
    <property type="entry name" value="ALANINE_RACEMASE"/>
    <property type="match status" value="1"/>
</dbReference>
<dbReference type="HAMAP" id="MF_01201">
    <property type="entry name" value="Ala_racemase"/>
    <property type="match status" value="1"/>
</dbReference>
<evidence type="ECO:0000259" key="7">
    <source>
        <dbReference type="SMART" id="SM01005"/>
    </source>
</evidence>
<dbReference type="GO" id="GO:0030632">
    <property type="term" value="P:D-alanine biosynthetic process"/>
    <property type="evidence" value="ECO:0007669"/>
    <property type="project" value="UniProtKB-UniRule"/>
</dbReference>
<accession>A0A1F5FES9</accession>
<dbReference type="InterPro" id="IPR020622">
    <property type="entry name" value="Ala_racemase_pyridoxalP-BS"/>
</dbReference>
<evidence type="ECO:0000256" key="5">
    <source>
        <dbReference type="PIRSR" id="PIRSR600821-50"/>
    </source>
</evidence>
<name>A0A1F5FES9_9BACT</name>
<comment type="pathway">
    <text evidence="4">Amino-acid biosynthesis; D-alanine biosynthesis; D-alanine from L-alanine: step 1/1.</text>
</comment>
<dbReference type="STRING" id="1817816.A2Y64_03560"/>
<proteinExistence type="inferred from homology"/>
<protein>
    <recommendedName>
        <fullName evidence="4">Alanine racemase</fullName>
        <ecNumber evidence="4">5.1.1.1</ecNumber>
    </recommendedName>
</protein>
<dbReference type="EC" id="5.1.1.1" evidence="4"/>
<keyword evidence="2 4" id="KW-0663">Pyridoxal phosphate</keyword>
<comment type="similarity">
    <text evidence="4">Belongs to the alanine racemase family.</text>
</comment>
<dbReference type="FunFam" id="3.20.20.10:FF:000002">
    <property type="entry name" value="Alanine racemase"/>
    <property type="match status" value="1"/>
</dbReference>
<reference evidence="8 9" key="1">
    <citation type="journal article" date="2016" name="Nat. Commun.">
        <title>Thousands of microbial genomes shed light on interconnected biogeochemical processes in an aquifer system.</title>
        <authorList>
            <person name="Anantharaman K."/>
            <person name="Brown C.T."/>
            <person name="Hug L.A."/>
            <person name="Sharon I."/>
            <person name="Castelle C.J."/>
            <person name="Probst A.J."/>
            <person name="Thomas B.C."/>
            <person name="Singh A."/>
            <person name="Wilkins M.J."/>
            <person name="Karaoz U."/>
            <person name="Brodie E.L."/>
            <person name="Williams K.H."/>
            <person name="Hubbard S.S."/>
            <person name="Banfield J.F."/>
        </authorList>
    </citation>
    <scope>NUCLEOTIDE SEQUENCE [LARGE SCALE GENOMIC DNA]</scope>
</reference>
<dbReference type="InterPro" id="IPR009006">
    <property type="entry name" value="Ala_racemase/Decarboxylase_C"/>
</dbReference>
<dbReference type="Gene3D" id="3.20.20.10">
    <property type="entry name" value="Alanine racemase"/>
    <property type="match status" value="1"/>
</dbReference>
<dbReference type="GO" id="GO:0008784">
    <property type="term" value="F:alanine racemase activity"/>
    <property type="evidence" value="ECO:0007669"/>
    <property type="project" value="UniProtKB-UniRule"/>
</dbReference>
<evidence type="ECO:0000256" key="6">
    <source>
        <dbReference type="PIRSR" id="PIRSR600821-52"/>
    </source>
</evidence>
<feature type="modified residue" description="N6-(pyridoxal phosphate)lysine" evidence="4 5">
    <location>
        <position position="38"/>
    </location>
</feature>
<dbReference type="PANTHER" id="PTHR30511">
    <property type="entry name" value="ALANINE RACEMASE"/>
    <property type="match status" value="1"/>
</dbReference>
<dbReference type="GO" id="GO:0030170">
    <property type="term" value="F:pyridoxal phosphate binding"/>
    <property type="evidence" value="ECO:0007669"/>
    <property type="project" value="UniProtKB-UniRule"/>
</dbReference>
<dbReference type="AlphaFoldDB" id="A0A1F5FES9"/>
<keyword evidence="3 4" id="KW-0413">Isomerase</keyword>
<evidence type="ECO:0000256" key="2">
    <source>
        <dbReference type="ARBA" id="ARBA00022898"/>
    </source>
</evidence>
<feature type="active site" description="Proton acceptor; specific for D-alanine" evidence="4">
    <location>
        <position position="38"/>
    </location>
</feature>
<dbReference type="NCBIfam" id="TIGR00492">
    <property type="entry name" value="alr"/>
    <property type="match status" value="1"/>
</dbReference>
<dbReference type="SUPFAM" id="SSF50621">
    <property type="entry name" value="Alanine racemase C-terminal domain-like"/>
    <property type="match status" value="1"/>
</dbReference>
<comment type="cofactor">
    <cofactor evidence="1 4 5">
        <name>pyridoxal 5'-phosphate</name>
        <dbReference type="ChEBI" id="CHEBI:597326"/>
    </cofactor>
</comment>
<dbReference type="PRINTS" id="PR00992">
    <property type="entry name" value="ALARACEMASE"/>
</dbReference>
<dbReference type="InterPro" id="IPR011079">
    <property type="entry name" value="Ala_racemase_C"/>
</dbReference>
<sequence length="381" mass="41982">MYPNRPIWAEVDLSAIRDNLLAVKERVGRGVKVMAVVKSDAYGHGKLEVARALDPYADWFGVSFVDEGVELRQAGFDQPILCMVTPLPDELDAVIKYRLTPVLSDASLAGQLGERLARMEWMSAYRRDFDVHVKVDTGMGRLGVWHAEAPETVARIEAVPGVHVAGLMTHFPLADGEDKDFAREQLGLFARVRRELGKKGLKPELCHAANSAAIADLPESFLDMVRPGLALYGSYSSPHVTRNLDVRTAIALRARIAAVKTLPAGTTVSYGRLHRLERETPVGVLPLGYADGWRRSLGGRAEALVRGKRRPIIGAICMDMCMVDLGGLGEVTPGEVVTLLGRDYSGEKIEVEEVARWMDTVPYEVTCGLSERVPRHYLRTE</sequence>
<evidence type="ECO:0000313" key="9">
    <source>
        <dbReference type="Proteomes" id="UP000177187"/>
    </source>
</evidence>
<feature type="domain" description="Alanine racemase C-terminal" evidence="7">
    <location>
        <begin position="249"/>
        <end position="378"/>
    </location>
</feature>
<dbReference type="Pfam" id="PF01168">
    <property type="entry name" value="Ala_racemase_N"/>
    <property type="match status" value="1"/>
</dbReference>
<comment type="function">
    <text evidence="4">Catalyzes the interconversion of L-alanine and D-alanine. May also act on other amino acids.</text>
</comment>
<dbReference type="Proteomes" id="UP000177187">
    <property type="component" value="Unassembled WGS sequence"/>
</dbReference>
<evidence type="ECO:0000256" key="4">
    <source>
        <dbReference type="HAMAP-Rule" id="MF_01201"/>
    </source>
</evidence>
<dbReference type="EMBL" id="MFAF01000051">
    <property type="protein sequence ID" value="OGD78086.1"/>
    <property type="molecule type" value="Genomic_DNA"/>
</dbReference>
<dbReference type="PANTHER" id="PTHR30511:SF0">
    <property type="entry name" value="ALANINE RACEMASE, CATABOLIC-RELATED"/>
    <property type="match status" value="1"/>
</dbReference>
<dbReference type="CDD" id="cd00430">
    <property type="entry name" value="PLPDE_III_AR"/>
    <property type="match status" value="1"/>
</dbReference>
<dbReference type="SUPFAM" id="SSF51419">
    <property type="entry name" value="PLP-binding barrel"/>
    <property type="match status" value="1"/>
</dbReference>
<dbReference type="InterPro" id="IPR029066">
    <property type="entry name" value="PLP-binding_barrel"/>
</dbReference>
<dbReference type="InterPro" id="IPR000821">
    <property type="entry name" value="Ala_racemase"/>
</dbReference>
<dbReference type="SMART" id="SM01005">
    <property type="entry name" value="Ala_racemase_C"/>
    <property type="match status" value="1"/>
</dbReference>
<gene>
    <name evidence="8" type="ORF">A2Y64_03560</name>
</gene>
<dbReference type="Gene3D" id="2.40.37.10">
    <property type="entry name" value="Lyase, Ornithine Decarboxylase, Chain A, domain 1"/>
    <property type="match status" value="1"/>
</dbReference>
<dbReference type="Pfam" id="PF00842">
    <property type="entry name" value="Ala_racemase_C"/>
    <property type="match status" value="1"/>
</dbReference>
<dbReference type="UniPathway" id="UPA00042">
    <property type="reaction ID" value="UER00497"/>
</dbReference>
<comment type="catalytic activity">
    <reaction evidence="4">
        <text>L-alanine = D-alanine</text>
        <dbReference type="Rhea" id="RHEA:20249"/>
        <dbReference type="ChEBI" id="CHEBI:57416"/>
        <dbReference type="ChEBI" id="CHEBI:57972"/>
        <dbReference type="EC" id="5.1.1.1"/>
    </reaction>
</comment>
<organism evidence="8 9">
    <name type="scientific">Candidatus Coatesbacteria bacterium RBG_13_66_14</name>
    <dbReference type="NCBI Taxonomy" id="1817816"/>
    <lineage>
        <taxon>Bacteria</taxon>
        <taxon>Candidatus Coatesiibacteriota</taxon>
    </lineage>
</organism>